<feature type="domain" description="RING-type" evidence="7">
    <location>
        <begin position="12"/>
        <end position="38"/>
    </location>
</feature>
<protein>
    <submittedName>
        <fullName evidence="9">Uncharacterized protein</fullName>
    </submittedName>
</protein>
<dbReference type="SMART" id="SM00589">
    <property type="entry name" value="PRY"/>
    <property type="match status" value="1"/>
</dbReference>
<name>A0AAV2L081_KNICA</name>
<evidence type="ECO:0000256" key="5">
    <source>
        <dbReference type="SAM" id="Coils"/>
    </source>
</evidence>
<dbReference type="EMBL" id="OZ035842">
    <property type="protein sequence ID" value="CAL1594333.1"/>
    <property type="molecule type" value="Genomic_DNA"/>
</dbReference>
<dbReference type="InterPro" id="IPR001870">
    <property type="entry name" value="B30.2/SPRY"/>
</dbReference>
<dbReference type="Gene3D" id="3.30.160.60">
    <property type="entry name" value="Classic Zinc Finger"/>
    <property type="match status" value="1"/>
</dbReference>
<keyword evidence="1" id="KW-0479">Metal-binding</keyword>
<dbReference type="SUPFAM" id="SSF49899">
    <property type="entry name" value="Concanavalin A-like lectins/glucanases"/>
    <property type="match status" value="1"/>
</dbReference>
<evidence type="ECO:0000256" key="6">
    <source>
        <dbReference type="SAM" id="MobiDB-lite"/>
    </source>
</evidence>
<dbReference type="Gene3D" id="3.30.40.10">
    <property type="entry name" value="Zinc/RING finger domain, C3HC4 (zinc finger)"/>
    <property type="match status" value="1"/>
</dbReference>
<accession>A0AAV2L081</accession>
<dbReference type="InterPro" id="IPR003877">
    <property type="entry name" value="SPRY_dom"/>
</dbReference>
<dbReference type="SUPFAM" id="SSF57845">
    <property type="entry name" value="B-box zinc-binding domain"/>
    <property type="match status" value="1"/>
</dbReference>
<feature type="region of interest" description="Disordered" evidence="6">
    <location>
        <begin position="46"/>
        <end position="78"/>
    </location>
</feature>
<dbReference type="PROSITE" id="PS50188">
    <property type="entry name" value="B302_SPRY"/>
    <property type="match status" value="1"/>
</dbReference>
<evidence type="ECO:0000256" key="1">
    <source>
        <dbReference type="ARBA" id="ARBA00022723"/>
    </source>
</evidence>
<dbReference type="InterPro" id="IPR001841">
    <property type="entry name" value="Znf_RING"/>
</dbReference>
<dbReference type="Pfam" id="PF13765">
    <property type="entry name" value="PRY"/>
    <property type="match status" value="1"/>
</dbReference>
<dbReference type="PANTHER" id="PTHR24103">
    <property type="entry name" value="E3 UBIQUITIN-PROTEIN LIGASE TRIM"/>
    <property type="match status" value="1"/>
</dbReference>
<dbReference type="PROSITE" id="PS50089">
    <property type="entry name" value="ZF_RING_2"/>
    <property type="match status" value="1"/>
</dbReference>
<dbReference type="InterPro" id="IPR027370">
    <property type="entry name" value="Znf-RING_euk"/>
</dbReference>
<evidence type="ECO:0000313" key="9">
    <source>
        <dbReference type="EMBL" id="CAL1594333.1"/>
    </source>
</evidence>
<dbReference type="Gene3D" id="2.60.120.920">
    <property type="match status" value="1"/>
</dbReference>
<keyword evidence="5" id="KW-0175">Coiled coil</keyword>
<reference evidence="9 10" key="1">
    <citation type="submission" date="2024-04" db="EMBL/GenBank/DDBJ databases">
        <authorList>
            <person name="Waldvogel A.-M."/>
            <person name="Schoenle A."/>
        </authorList>
    </citation>
    <scope>NUCLEOTIDE SEQUENCE [LARGE SCALE GENOMIC DNA]</scope>
</reference>
<feature type="domain" description="B30.2/SPRY" evidence="8">
    <location>
        <begin position="277"/>
        <end position="469"/>
    </location>
</feature>
<dbReference type="Proteomes" id="UP001497482">
    <property type="component" value="Chromosome 20"/>
</dbReference>
<dbReference type="InterPro" id="IPR050143">
    <property type="entry name" value="TRIM/RBCC"/>
</dbReference>
<dbReference type="InterPro" id="IPR006574">
    <property type="entry name" value="PRY"/>
</dbReference>
<evidence type="ECO:0000313" key="10">
    <source>
        <dbReference type="Proteomes" id="UP001497482"/>
    </source>
</evidence>
<dbReference type="SUPFAM" id="SSF57850">
    <property type="entry name" value="RING/U-box"/>
    <property type="match status" value="1"/>
</dbReference>
<evidence type="ECO:0000256" key="3">
    <source>
        <dbReference type="ARBA" id="ARBA00022833"/>
    </source>
</evidence>
<evidence type="ECO:0000259" key="7">
    <source>
        <dbReference type="PROSITE" id="PS50089"/>
    </source>
</evidence>
<dbReference type="InterPro" id="IPR013083">
    <property type="entry name" value="Znf_RING/FYVE/PHD"/>
</dbReference>
<dbReference type="PRINTS" id="PR01407">
    <property type="entry name" value="BUTYPHLNCDUF"/>
</dbReference>
<keyword evidence="2 4" id="KW-0863">Zinc-finger</keyword>
<keyword evidence="3" id="KW-0862">Zinc</keyword>
<dbReference type="Pfam" id="PF00622">
    <property type="entry name" value="SPRY"/>
    <property type="match status" value="1"/>
</dbReference>
<dbReference type="GO" id="GO:0008270">
    <property type="term" value="F:zinc ion binding"/>
    <property type="evidence" value="ECO:0007669"/>
    <property type="project" value="UniProtKB-KW"/>
</dbReference>
<dbReference type="InterPro" id="IPR003879">
    <property type="entry name" value="Butyrophylin_SPRY"/>
</dbReference>
<evidence type="ECO:0000256" key="4">
    <source>
        <dbReference type="PROSITE-ProRule" id="PRU00175"/>
    </source>
</evidence>
<proteinExistence type="predicted"/>
<evidence type="ECO:0000256" key="2">
    <source>
        <dbReference type="ARBA" id="ARBA00022771"/>
    </source>
</evidence>
<evidence type="ECO:0000259" key="8">
    <source>
        <dbReference type="PROSITE" id="PS50188"/>
    </source>
</evidence>
<dbReference type="InterPro" id="IPR043136">
    <property type="entry name" value="B30.2/SPRY_sf"/>
</dbReference>
<dbReference type="InterPro" id="IPR017907">
    <property type="entry name" value="Znf_RING_CS"/>
</dbReference>
<gene>
    <name evidence="9" type="ORF">KC01_LOCUS23309</name>
</gene>
<feature type="coiled-coil region" evidence="5">
    <location>
        <begin position="124"/>
        <end position="216"/>
    </location>
</feature>
<sequence>MADADLKSLLTCSICLDTFSEPVSLSCHHSFCRDCLQKDWAQEKSRRQQLSDPSEQQKQKEKEKALAETEARREEDPTAWGQTLGPQCLVHPQVVLVFCLDEARSFCALCEPSEHKHHTVVNEEEAERRLKASLQSQLQTLEEQRRSCKDLQQECARSHSAVFDNLRRHLQEQQDTALRALREEQDRQSHLLKTLMETLREKLSSVNDSIQQLEKHLQTPTRDFLQMLIPPAVPPGPPHPTGLRQDQAIASLPKGLMLDQAIAPLPTGLMLDQAKVLGNLGFRAWRSLRKAVKHTPVILDPNTANRWLHLSEDLCGVTNGDLHQDQLPKIPERFSTCSSVMGSEGFSSGTHQWDVQVGDYLVWTIGVVAESHKRKECVPGTPRNGMWHLAHKNGSYTVCAKAVSVEKSPEKIRVKLDYDRGKVSLYDPDPMTHVYTFTDTFTEKIFPFIGLAKSKGSKTKEIRICETPDD</sequence>
<dbReference type="AlphaFoldDB" id="A0AAV2L081"/>
<keyword evidence="10" id="KW-1185">Reference proteome</keyword>
<feature type="compositionally biased region" description="Basic and acidic residues" evidence="6">
    <location>
        <begin position="55"/>
        <end position="76"/>
    </location>
</feature>
<dbReference type="InterPro" id="IPR013320">
    <property type="entry name" value="ConA-like_dom_sf"/>
</dbReference>
<dbReference type="CDD" id="cd12893">
    <property type="entry name" value="SPRY_PRY_TRIM35"/>
    <property type="match status" value="1"/>
</dbReference>
<dbReference type="SMART" id="SM00449">
    <property type="entry name" value="SPRY"/>
    <property type="match status" value="1"/>
</dbReference>
<dbReference type="Pfam" id="PF13445">
    <property type="entry name" value="zf-RING_UBOX"/>
    <property type="match status" value="1"/>
</dbReference>
<dbReference type="SMART" id="SM00184">
    <property type="entry name" value="RING"/>
    <property type="match status" value="1"/>
</dbReference>
<dbReference type="PROSITE" id="PS00518">
    <property type="entry name" value="ZF_RING_1"/>
    <property type="match status" value="1"/>
</dbReference>
<organism evidence="9 10">
    <name type="scientific">Knipowitschia caucasica</name>
    <name type="common">Caucasian dwarf goby</name>
    <name type="synonym">Pomatoschistus caucasicus</name>
    <dbReference type="NCBI Taxonomy" id="637954"/>
    <lineage>
        <taxon>Eukaryota</taxon>
        <taxon>Metazoa</taxon>
        <taxon>Chordata</taxon>
        <taxon>Craniata</taxon>
        <taxon>Vertebrata</taxon>
        <taxon>Euteleostomi</taxon>
        <taxon>Actinopterygii</taxon>
        <taxon>Neopterygii</taxon>
        <taxon>Teleostei</taxon>
        <taxon>Neoteleostei</taxon>
        <taxon>Acanthomorphata</taxon>
        <taxon>Gobiaria</taxon>
        <taxon>Gobiiformes</taxon>
        <taxon>Gobioidei</taxon>
        <taxon>Gobiidae</taxon>
        <taxon>Gobiinae</taxon>
        <taxon>Knipowitschia</taxon>
    </lineage>
</organism>